<keyword evidence="3" id="KW-0511">Multifunctional enzyme</keyword>
<dbReference type="Pfam" id="PF04127">
    <property type="entry name" value="DFP"/>
    <property type="match status" value="1"/>
</dbReference>
<dbReference type="EMBL" id="CP048685">
    <property type="protein sequence ID" value="QPJ62812.1"/>
    <property type="molecule type" value="Genomic_DNA"/>
</dbReference>
<dbReference type="GO" id="GO:0015937">
    <property type="term" value="P:coenzyme A biosynthetic process"/>
    <property type="evidence" value="ECO:0007669"/>
    <property type="project" value="UniProtKB-UniRule"/>
</dbReference>
<feature type="binding site" evidence="3">
    <location>
        <position position="327"/>
    </location>
    <ligand>
        <name>CTP</name>
        <dbReference type="ChEBI" id="CHEBI:37563"/>
    </ligand>
</feature>
<feature type="binding site" evidence="3">
    <location>
        <position position="282"/>
    </location>
    <ligand>
        <name>CTP</name>
        <dbReference type="ChEBI" id="CHEBI:37563"/>
    </ligand>
</feature>
<keyword evidence="1 3" id="KW-0210">Decarboxylase</keyword>
<comment type="cofactor">
    <cofactor evidence="3">
        <name>Mg(2+)</name>
        <dbReference type="ChEBI" id="CHEBI:18420"/>
    </cofactor>
</comment>
<reference evidence="7 8" key="1">
    <citation type="submission" date="2020-02" db="EMBL/GenBank/DDBJ databases">
        <title>Genomic and physiological characterization of two novel Nitrospinaceae genera.</title>
        <authorList>
            <person name="Mueller A.J."/>
            <person name="Jung M.-Y."/>
            <person name="Strachan C.R."/>
            <person name="Herbold C.W."/>
            <person name="Kirkegaard R.H."/>
            <person name="Daims H."/>
        </authorList>
    </citation>
    <scope>NUCLEOTIDE SEQUENCE [LARGE SCALE GENOMIC DNA]</scope>
    <source>
        <strain evidence="7">EB</strain>
    </source>
</reference>
<dbReference type="InterPro" id="IPR035929">
    <property type="entry name" value="CoaB-like_sf"/>
</dbReference>
<feature type="binding site" evidence="3">
    <location>
        <position position="345"/>
    </location>
    <ligand>
        <name>CTP</name>
        <dbReference type="ChEBI" id="CHEBI:37563"/>
    </ligand>
</feature>
<dbReference type="NCBIfam" id="TIGR00521">
    <property type="entry name" value="coaBC_dfp"/>
    <property type="match status" value="1"/>
</dbReference>
<dbReference type="GO" id="GO:0004633">
    <property type="term" value="F:phosphopantothenoylcysteine decarboxylase activity"/>
    <property type="evidence" value="ECO:0007669"/>
    <property type="project" value="UniProtKB-UniRule"/>
</dbReference>
<dbReference type="Gene3D" id="3.40.50.1950">
    <property type="entry name" value="Flavin prenyltransferase-like"/>
    <property type="match status" value="1"/>
</dbReference>
<dbReference type="UniPathway" id="UPA00241">
    <property type="reaction ID" value="UER00353"/>
</dbReference>
<evidence type="ECO:0000259" key="6">
    <source>
        <dbReference type="Pfam" id="PF04127"/>
    </source>
</evidence>
<dbReference type="HAMAP" id="MF_02225">
    <property type="entry name" value="CoaBC"/>
    <property type="match status" value="1"/>
</dbReference>
<feature type="domain" description="DNA/pantothenate metabolism flavoprotein C-terminal" evidence="6">
    <location>
        <begin position="190"/>
        <end position="399"/>
    </location>
</feature>
<keyword evidence="3 4" id="KW-0288">FMN</keyword>
<dbReference type="InterPro" id="IPR007085">
    <property type="entry name" value="DNA/pantothenate-metab_flavo_C"/>
</dbReference>
<accession>A0A7T0BYH0</accession>
<comment type="cofactor">
    <cofactor evidence="3">
        <name>FMN</name>
        <dbReference type="ChEBI" id="CHEBI:58210"/>
    </cofactor>
    <text evidence="3">Binds 1 FMN per subunit.</text>
</comment>
<dbReference type="Gene3D" id="3.40.50.10300">
    <property type="entry name" value="CoaB-like"/>
    <property type="match status" value="1"/>
</dbReference>
<comment type="function">
    <text evidence="3">Catalyzes two sequential steps in the biosynthesis of coenzyme A. In the first step cysteine is conjugated to 4'-phosphopantothenate to form 4-phosphopantothenoylcysteine. In the second step the latter compound is decarboxylated to form 4'-phosphopantotheine.</text>
</comment>
<feature type="region of interest" description="Phosphopantothenoylcysteine decarboxylase" evidence="3">
    <location>
        <begin position="1"/>
        <end position="193"/>
    </location>
</feature>
<dbReference type="Proteomes" id="UP000594688">
    <property type="component" value="Chromosome"/>
</dbReference>
<proteinExistence type="inferred from homology"/>
<organism evidence="7 8">
    <name type="scientific">Candidatus Nitronauta litoralis</name>
    <dbReference type="NCBI Taxonomy" id="2705533"/>
    <lineage>
        <taxon>Bacteria</taxon>
        <taxon>Pseudomonadati</taxon>
        <taxon>Nitrospinota/Tectimicrobiota group</taxon>
        <taxon>Nitrospinota</taxon>
        <taxon>Nitrospinia</taxon>
        <taxon>Nitrospinales</taxon>
        <taxon>Nitrospinaceae</taxon>
        <taxon>Candidatus Nitronauta</taxon>
    </lineage>
</organism>
<dbReference type="AlphaFoldDB" id="A0A7T0BYH0"/>
<feature type="domain" description="Flavoprotein" evidence="5">
    <location>
        <begin position="10"/>
        <end position="178"/>
    </location>
</feature>
<dbReference type="KEGG" id="nli:G3M70_13365"/>
<dbReference type="SUPFAM" id="SSF102645">
    <property type="entry name" value="CoaB-like"/>
    <property type="match status" value="1"/>
</dbReference>
<feature type="binding site" evidence="3">
    <location>
        <begin position="309"/>
        <end position="312"/>
    </location>
    <ligand>
        <name>CTP</name>
        <dbReference type="ChEBI" id="CHEBI:37563"/>
    </ligand>
</feature>
<evidence type="ECO:0000259" key="5">
    <source>
        <dbReference type="Pfam" id="PF02441"/>
    </source>
</evidence>
<keyword evidence="3 4" id="KW-0285">Flavoprotein</keyword>
<keyword evidence="2 3" id="KW-0456">Lyase</keyword>
<comment type="similarity">
    <text evidence="3 4">In the N-terminal section; belongs to the HFCD (homo-oligomeric flavin containing Cys decarboxylase) superfamily.</text>
</comment>
<keyword evidence="3" id="KW-0479">Metal-binding</keyword>
<dbReference type="SUPFAM" id="SSF52507">
    <property type="entry name" value="Homo-oligomeric flavin-containing Cys decarboxylases, HFCD"/>
    <property type="match status" value="1"/>
</dbReference>
<dbReference type="GO" id="GO:0071513">
    <property type="term" value="C:phosphopantothenoylcysteine decarboxylase complex"/>
    <property type="evidence" value="ECO:0007669"/>
    <property type="project" value="TreeGrafter"/>
</dbReference>
<comment type="function">
    <text evidence="4">Catalyzes two steps in the biosynthesis of coenzyme A. In the first step cysteine is conjugated to 4'-phosphopantothenate to form 4-phosphopantothenoylcysteine, in the latter compound is decarboxylated to form 4'-phosphopantotheine.</text>
</comment>
<evidence type="ECO:0000256" key="3">
    <source>
        <dbReference type="HAMAP-Rule" id="MF_02225"/>
    </source>
</evidence>
<dbReference type="InterPro" id="IPR005252">
    <property type="entry name" value="CoaBC"/>
</dbReference>
<keyword evidence="3 4" id="KW-0436">Ligase</keyword>
<comment type="similarity">
    <text evidence="3 4">In the C-terminal section; belongs to the PPC synthetase family.</text>
</comment>
<feature type="active site" description="Proton donor" evidence="3">
    <location>
        <position position="161"/>
    </location>
</feature>
<dbReference type="EC" id="6.3.2.5" evidence="3"/>
<name>A0A7T0BYH0_9BACT</name>
<keyword evidence="3" id="KW-0460">Magnesium</keyword>
<comment type="catalytic activity">
    <reaction evidence="3 4">
        <text>N-[(R)-4-phosphopantothenoyl]-L-cysteine + H(+) = (R)-4'-phosphopantetheine + CO2</text>
        <dbReference type="Rhea" id="RHEA:16793"/>
        <dbReference type="ChEBI" id="CHEBI:15378"/>
        <dbReference type="ChEBI" id="CHEBI:16526"/>
        <dbReference type="ChEBI" id="CHEBI:59458"/>
        <dbReference type="ChEBI" id="CHEBI:61723"/>
        <dbReference type="EC" id="4.1.1.36"/>
    </reaction>
</comment>
<dbReference type="GO" id="GO:0010181">
    <property type="term" value="F:FMN binding"/>
    <property type="evidence" value="ECO:0007669"/>
    <property type="project" value="UniProtKB-UniRule"/>
</dbReference>
<dbReference type="PANTHER" id="PTHR14359">
    <property type="entry name" value="HOMO-OLIGOMERIC FLAVIN CONTAINING CYS DECARBOXYLASE FAMILY"/>
    <property type="match status" value="1"/>
</dbReference>
<evidence type="ECO:0000256" key="1">
    <source>
        <dbReference type="ARBA" id="ARBA00022793"/>
    </source>
</evidence>
<evidence type="ECO:0000256" key="4">
    <source>
        <dbReference type="RuleBase" id="RU364078"/>
    </source>
</evidence>
<feature type="region of interest" description="Phosphopantothenate--cysteine ligase" evidence="3">
    <location>
        <begin position="194"/>
        <end position="401"/>
    </location>
</feature>
<dbReference type="InterPro" id="IPR036551">
    <property type="entry name" value="Flavin_trans-like"/>
</dbReference>
<dbReference type="InterPro" id="IPR003382">
    <property type="entry name" value="Flavoprotein"/>
</dbReference>
<comment type="caution">
    <text evidence="3">Lacks conserved residue(s) required for the propagation of feature annotation.</text>
</comment>
<protein>
    <recommendedName>
        <fullName evidence="3">Coenzyme A biosynthesis bifunctional protein CoaBC</fullName>
    </recommendedName>
    <alternativeName>
        <fullName evidence="3">DNA/pantothenate metabolism flavoprotein</fullName>
    </alternativeName>
    <alternativeName>
        <fullName evidence="3">Phosphopantothenoylcysteine synthetase/decarboxylase</fullName>
        <shortName evidence="3">PPCS-PPCDC</shortName>
    </alternativeName>
    <domain>
        <recommendedName>
            <fullName evidence="3">Phosphopantothenoylcysteine decarboxylase</fullName>
            <shortName evidence="3">PPC decarboxylase</shortName>
            <shortName evidence="3">PPC-DC</shortName>
            <ecNumber evidence="3">4.1.1.36</ecNumber>
        </recommendedName>
        <alternativeName>
            <fullName evidence="3">CoaC</fullName>
        </alternativeName>
    </domain>
    <domain>
        <recommendedName>
            <fullName evidence="3">Phosphopantothenate--cysteine ligase</fullName>
            <ecNumber evidence="3">6.3.2.5</ecNumber>
        </recommendedName>
        <alternativeName>
            <fullName evidence="3">CoaB</fullName>
        </alternativeName>
        <alternativeName>
            <fullName evidence="3">Phosphopantothenoylcysteine synthetase</fullName>
            <shortName evidence="3">PPC synthetase</shortName>
            <shortName evidence="3">PPC-S</shortName>
        </alternativeName>
    </domain>
</protein>
<sequence>MPRESFLSGKRIALGVSGGIAAYKSAELLRLLQKSGAEVSVLMTPGAKQFITPLTFEALSGQLVYHEIFEEGAGRMEHIVSAGSTDLLLVAPLTANTLAKMARGLADDPVSITYSAFKGPVVVAPAMNDQMWAHAAVQDNIRILKARGVTVVEPEAGELACGAIGPGRLAELEVILKAVATRLEQAIDFKGKHVLVTAGPTCEPIDPVRFITNRSSGKMGYAIADKARLRGADVTLISGPTALTPPCGVRFLSCERVSEMRDLVMEHIPGCDVLVMTAAVGDFAPREINKEKIKKKGDASITLEMIPTPDILKEVSALSTRPFVVGFAAESENVLENALDKMDRKKLDMIVANDISAPGIGFQSEENQVTVISGPGDQENLPRMLKVEIADRLLNRILSRL</sequence>
<evidence type="ECO:0000313" key="7">
    <source>
        <dbReference type="EMBL" id="QPJ62812.1"/>
    </source>
</evidence>
<dbReference type="GO" id="GO:0015941">
    <property type="term" value="P:pantothenate catabolic process"/>
    <property type="evidence" value="ECO:0007669"/>
    <property type="project" value="InterPro"/>
</dbReference>
<dbReference type="GO" id="GO:0004632">
    <property type="term" value="F:phosphopantothenate--cysteine ligase activity"/>
    <property type="evidence" value="ECO:0007669"/>
    <property type="project" value="UniProtKB-UniRule"/>
</dbReference>
<feature type="binding site" evidence="3">
    <location>
        <position position="292"/>
    </location>
    <ligand>
        <name>CTP</name>
        <dbReference type="ChEBI" id="CHEBI:37563"/>
    </ligand>
</feature>
<comment type="pathway">
    <text evidence="3 4">Cofactor biosynthesis; coenzyme A biosynthesis; CoA from (R)-pantothenate: step 2/5.</text>
</comment>
<comment type="catalytic activity">
    <reaction evidence="3 4">
        <text>(R)-4'-phosphopantothenate + L-cysteine + CTP = N-[(R)-4-phosphopantothenoyl]-L-cysteine + CMP + diphosphate + H(+)</text>
        <dbReference type="Rhea" id="RHEA:19397"/>
        <dbReference type="ChEBI" id="CHEBI:10986"/>
        <dbReference type="ChEBI" id="CHEBI:15378"/>
        <dbReference type="ChEBI" id="CHEBI:33019"/>
        <dbReference type="ChEBI" id="CHEBI:35235"/>
        <dbReference type="ChEBI" id="CHEBI:37563"/>
        <dbReference type="ChEBI" id="CHEBI:59458"/>
        <dbReference type="ChEBI" id="CHEBI:60377"/>
        <dbReference type="EC" id="6.3.2.5"/>
    </reaction>
</comment>
<dbReference type="EC" id="4.1.1.36" evidence="3"/>
<dbReference type="Pfam" id="PF02441">
    <property type="entry name" value="Flavoprotein"/>
    <property type="match status" value="1"/>
</dbReference>
<dbReference type="PANTHER" id="PTHR14359:SF6">
    <property type="entry name" value="PHOSPHOPANTOTHENOYLCYSTEINE DECARBOXYLASE"/>
    <property type="match status" value="1"/>
</dbReference>
<dbReference type="GO" id="GO:0046872">
    <property type="term" value="F:metal ion binding"/>
    <property type="evidence" value="ECO:0007669"/>
    <property type="project" value="UniProtKB-KW"/>
</dbReference>
<feature type="binding site" evidence="3">
    <location>
        <position position="341"/>
    </location>
    <ligand>
        <name>CTP</name>
        <dbReference type="ChEBI" id="CHEBI:37563"/>
    </ligand>
</feature>
<evidence type="ECO:0000313" key="8">
    <source>
        <dbReference type="Proteomes" id="UP000594688"/>
    </source>
</evidence>
<gene>
    <name evidence="3 7" type="primary">coaBC</name>
    <name evidence="7" type="ORF">G3M70_13365</name>
</gene>
<evidence type="ECO:0000256" key="2">
    <source>
        <dbReference type="ARBA" id="ARBA00023239"/>
    </source>
</evidence>
<comment type="pathway">
    <text evidence="3 4">Cofactor biosynthesis; coenzyme A biosynthesis; CoA from (R)-pantothenate: step 3/5.</text>
</comment>